<dbReference type="PROSITE" id="PS51257">
    <property type="entry name" value="PROKAR_LIPOPROTEIN"/>
    <property type="match status" value="1"/>
</dbReference>
<dbReference type="AlphaFoldDB" id="A0A7W8BZI2"/>
<dbReference type="InterPro" id="IPR019027">
    <property type="entry name" value="Pilus_biogenesis_CpaD-related"/>
</dbReference>
<comment type="caution">
    <text evidence="1">The sequence shown here is derived from an EMBL/GenBank/DDBJ whole genome shotgun (WGS) entry which is preliminary data.</text>
</comment>
<dbReference type="Proteomes" id="UP000539075">
    <property type="component" value="Unassembled WGS sequence"/>
</dbReference>
<accession>A0A7W8BZI2</accession>
<proteinExistence type="predicted"/>
<evidence type="ECO:0000313" key="1">
    <source>
        <dbReference type="EMBL" id="MBB5142123.1"/>
    </source>
</evidence>
<dbReference type="EMBL" id="JACHGO010000001">
    <property type="protein sequence ID" value="MBB5142123.1"/>
    <property type="molecule type" value="Genomic_DNA"/>
</dbReference>
<name>A0A7W8BZI2_9BACT</name>
<gene>
    <name evidence="1" type="ORF">HNQ38_000186</name>
</gene>
<keyword evidence="2" id="KW-1185">Reference proteome</keyword>
<dbReference type="RefSeq" id="WP_183717356.1">
    <property type="nucleotide sequence ID" value="NZ_JACHGO010000001.1"/>
</dbReference>
<organism evidence="1 2">
    <name type="scientific">Desulfovibrio intestinalis</name>
    <dbReference type="NCBI Taxonomy" id="58621"/>
    <lineage>
        <taxon>Bacteria</taxon>
        <taxon>Pseudomonadati</taxon>
        <taxon>Thermodesulfobacteriota</taxon>
        <taxon>Desulfovibrionia</taxon>
        <taxon>Desulfovibrionales</taxon>
        <taxon>Desulfovibrionaceae</taxon>
        <taxon>Desulfovibrio</taxon>
    </lineage>
</organism>
<reference evidence="1 2" key="1">
    <citation type="submission" date="2020-08" db="EMBL/GenBank/DDBJ databases">
        <title>Genomic Encyclopedia of Type Strains, Phase IV (KMG-IV): sequencing the most valuable type-strain genomes for metagenomic binning, comparative biology and taxonomic classification.</title>
        <authorList>
            <person name="Goeker M."/>
        </authorList>
    </citation>
    <scope>NUCLEOTIDE SEQUENCE [LARGE SCALE GENOMIC DNA]</scope>
    <source>
        <strain evidence="1 2">DSM 11275</strain>
    </source>
</reference>
<evidence type="ECO:0000313" key="2">
    <source>
        <dbReference type="Proteomes" id="UP000539075"/>
    </source>
</evidence>
<protein>
    <submittedName>
        <fullName evidence="1">Pilus assembly protein CpaD</fullName>
    </submittedName>
</protein>
<dbReference type="Pfam" id="PF09476">
    <property type="entry name" value="Pilus_CpaD"/>
    <property type="match status" value="1"/>
</dbReference>
<sequence>MQKPSYIHRIICASGLILACALYSGCALDRVVHKARATNFHDESSDTTTVGVQSKGVYLRVAPDGNGFTAQSIEEANALLTEQGPLRRQILTIVPLSPAGKIMAPRLAQALTSAGAMNPQLGSYDVAGGATSLAAQDLANQQQGWDIEIVSEALVVHAQDTTIAKPDLWTVSPYYAVGTLGKANAANRALMMSDPRDILRPRSLDPAEGNVSAAAIERYQKGETRELVDINFSGDK</sequence>